<sequence>MFSSKNISTYVFAGVIVLIASFFANRAKSHFESDNDEYELIRKYLLNDSPLYGYNRPKIWIHTKYDINARKWKDFQSRNTTDLNQPYIHLTIKTIIDHCGEDFNVCLIDDESFSKLLPSWDIDLTIVAEPMRTHFRELGLLQLIYYYGGMVVPNSFVCIKNLKSFYDESTRGNRPFVCEAVNRTVNIEKQKHKMLFVPDTYFMGANKNDPTILELVEKVKNLNKTPFFSSEHDFLGTISNCCIECIDAGKMNLIGGQYIGVKTKDRKTILLENLMEEEYLDLACDAVGIYIPEDEVLNRTKYQWFAYLSKEEILNSRMIISKYIMASIIDTSNEYYKKNEIKSIVAI</sequence>
<evidence type="ECO:0000313" key="2">
    <source>
        <dbReference type="EMBL" id="QHT13875.1"/>
    </source>
</evidence>
<keyword evidence="1" id="KW-1133">Transmembrane helix</keyword>
<dbReference type="AlphaFoldDB" id="A0A6C0DE70"/>
<reference evidence="2" key="1">
    <citation type="journal article" date="2020" name="Nature">
        <title>Giant virus diversity and host interactions through global metagenomics.</title>
        <authorList>
            <person name="Schulz F."/>
            <person name="Roux S."/>
            <person name="Paez-Espino D."/>
            <person name="Jungbluth S."/>
            <person name="Walsh D.A."/>
            <person name="Denef V.J."/>
            <person name="McMahon K.D."/>
            <person name="Konstantinidis K.T."/>
            <person name="Eloe-Fadrosh E.A."/>
            <person name="Kyrpides N.C."/>
            <person name="Woyke T."/>
        </authorList>
    </citation>
    <scope>NUCLEOTIDE SEQUENCE</scope>
    <source>
        <strain evidence="2">GVMAG-M-3300023174-134</strain>
    </source>
</reference>
<feature type="transmembrane region" description="Helical" evidence="1">
    <location>
        <begin position="7"/>
        <end position="24"/>
    </location>
</feature>
<keyword evidence="1" id="KW-0812">Transmembrane</keyword>
<name>A0A6C0DE70_9ZZZZ</name>
<evidence type="ECO:0000256" key="1">
    <source>
        <dbReference type="SAM" id="Phobius"/>
    </source>
</evidence>
<organism evidence="2">
    <name type="scientific">viral metagenome</name>
    <dbReference type="NCBI Taxonomy" id="1070528"/>
    <lineage>
        <taxon>unclassified sequences</taxon>
        <taxon>metagenomes</taxon>
        <taxon>organismal metagenomes</taxon>
    </lineage>
</organism>
<protein>
    <submittedName>
        <fullName evidence="2">Uncharacterized protein</fullName>
    </submittedName>
</protein>
<accession>A0A6C0DE70</accession>
<dbReference type="EMBL" id="MN739577">
    <property type="protein sequence ID" value="QHT13875.1"/>
    <property type="molecule type" value="Genomic_DNA"/>
</dbReference>
<proteinExistence type="predicted"/>
<keyword evidence="1" id="KW-0472">Membrane</keyword>